<dbReference type="Gene3D" id="3.40.50.300">
    <property type="entry name" value="P-loop containing nucleotide triphosphate hydrolases"/>
    <property type="match status" value="1"/>
</dbReference>
<dbReference type="InterPro" id="IPR000863">
    <property type="entry name" value="Sulfotransferase_dom"/>
</dbReference>
<comment type="subcellular location">
    <subcellularLocation>
        <location evidence="1">Cytoplasm</location>
    </subcellularLocation>
</comment>
<dbReference type="GO" id="GO:0008146">
    <property type="term" value="F:sulfotransferase activity"/>
    <property type="evidence" value="ECO:0007669"/>
    <property type="project" value="InterPro"/>
</dbReference>
<dbReference type="EC" id="2.8.2.-" evidence="5"/>
<evidence type="ECO:0000256" key="5">
    <source>
        <dbReference type="RuleBase" id="RU361155"/>
    </source>
</evidence>
<keyword evidence="8" id="KW-1185">Reference proteome</keyword>
<dbReference type="STRING" id="43179.ENSSTOP00000016132"/>
<dbReference type="SUPFAM" id="SSF52540">
    <property type="entry name" value="P-loop containing nucleoside triphosphate hydrolases"/>
    <property type="match status" value="1"/>
</dbReference>
<reference evidence="7" key="2">
    <citation type="submission" date="2025-08" db="UniProtKB">
        <authorList>
            <consortium name="Ensembl"/>
        </authorList>
    </citation>
    <scope>IDENTIFICATION</scope>
</reference>
<keyword evidence="4 5" id="KW-0808">Transferase</keyword>
<feature type="domain" description="Sulfotransferase" evidence="6">
    <location>
        <begin position="83"/>
        <end position="299"/>
    </location>
</feature>
<dbReference type="Proteomes" id="UP000005215">
    <property type="component" value="Unassembled WGS sequence"/>
</dbReference>
<evidence type="ECO:0000256" key="4">
    <source>
        <dbReference type="ARBA" id="ARBA00022679"/>
    </source>
</evidence>
<evidence type="ECO:0000256" key="3">
    <source>
        <dbReference type="ARBA" id="ARBA00022490"/>
    </source>
</evidence>
<reference evidence="8" key="1">
    <citation type="submission" date="2011-11" db="EMBL/GenBank/DDBJ databases">
        <title>The Draft Genome of Spermophilus tridecemlineatus.</title>
        <authorList>
            <consortium name="The Broad Institute Genome Assembly &amp; Analysis Group"/>
            <consortium name="Computational R&amp;D Group"/>
            <consortium name="and Sequencing Platform"/>
            <person name="Di Palma F."/>
            <person name="Alfoldi J."/>
            <person name="Johnson J."/>
            <person name="Berlin A."/>
            <person name="Gnerre S."/>
            <person name="Jaffe D."/>
            <person name="MacCallum I."/>
            <person name="Young S."/>
            <person name="Walker B.J."/>
            <person name="Lindblad-Toh K."/>
        </authorList>
    </citation>
    <scope>NUCLEOTIDE SEQUENCE [LARGE SCALE GENOMIC DNA]</scope>
</reference>
<reference evidence="7" key="3">
    <citation type="submission" date="2025-09" db="UniProtKB">
        <authorList>
            <consortium name="Ensembl"/>
        </authorList>
    </citation>
    <scope>IDENTIFICATION</scope>
</reference>
<protein>
    <recommendedName>
        <fullName evidence="5">Sulfotransferase</fullName>
        <ecNumber evidence="5">2.8.2.-</ecNumber>
    </recommendedName>
</protein>
<organism evidence="7 8">
    <name type="scientific">Ictidomys tridecemlineatus</name>
    <name type="common">Thirteen-lined ground squirrel</name>
    <name type="synonym">Spermophilus tridecemlineatus</name>
    <dbReference type="NCBI Taxonomy" id="43179"/>
    <lineage>
        <taxon>Eukaryota</taxon>
        <taxon>Metazoa</taxon>
        <taxon>Chordata</taxon>
        <taxon>Craniata</taxon>
        <taxon>Vertebrata</taxon>
        <taxon>Euteleostomi</taxon>
        <taxon>Mammalia</taxon>
        <taxon>Eutheria</taxon>
        <taxon>Euarchontoglires</taxon>
        <taxon>Glires</taxon>
        <taxon>Rodentia</taxon>
        <taxon>Sciuromorpha</taxon>
        <taxon>Sciuridae</taxon>
        <taxon>Xerinae</taxon>
        <taxon>Marmotini</taxon>
        <taxon>Ictidomys</taxon>
    </lineage>
</organism>
<evidence type="ECO:0000256" key="1">
    <source>
        <dbReference type="ARBA" id="ARBA00004496"/>
    </source>
</evidence>
<sequence length="352" mass="39874">MLNAHLGFSDRCVCLAPLGAKENNTDTPCPQTTPFFPGGQPFPGLAPHPSYFEPTKPSAQKGVPTHQVLCRGMGPLQSFQTWPNDLLISTYPKSGTTWLSEILEMIYQGGDLRKCHWAPIYFRVSYLEFKCPGLPSSLQSLKDTPAPRILKTHCHWPCFPKSEGQGEWQGVIYVARNAKDVAVTFYNFYKMAKVHPDPGTWDSFLEKFMDGQVSYGSWYQHVQEWWELSRTHPVLYLFYEDLKENLGREIQKILELLGRSLSEKTVDYIEMEKNPMTDSSTFPTHILDHSISPFMRKGECPNGRVFGEGRVEAAARACLESLGTTCVWDSSITLPLPRHPRGMEICPYCGPE</sequence>
<evidence type="ECO:0000313" key="7">
    <source>
        <dbReference type="Ensembl" id="ENSSTOP00000016132.2"/>
    </source>
</evidence>
<dbReference type="InterPro" id="IPR027417">
    <property type="entry name" value="P-loop_NTPase"/>
</dbReference>
<evidence type="ECO:0000259" key="6">
    <source>
        <dbReference type="Pfam" id="PF00685"/>
    </source>
</evidence>
<dbReference type="FunFam" id="3.40.50.300:FF:000433">
    <property type="entry name" value="Estrogen sulfotransferase"/>
    <property type="match status" value="1"/>
</dbReference>
<dbReference type="AlphaFoldDB" id="I3MVI7"/>
<dbReference type="PANTHER" id="PTHR11783">
    <property type="entry name" value="SULFOTRANSFERASE SULT"/>
    <property type="match status" value="1"/>
</dbReference>
<evidence type="ECO:0000256" key="2">
    <source>
        <dbReference type="ARBA" id="ARBA00005771"/>
    </source>
</evidence>
<dbReference type="GO" id="GO:0005737">
    <property type="term" value="C:cytoplasm"/>
    <property type="evidence" value="ECO:0007669"/>
    <property type="project" value="UniProtKB-SubCell"/>
</dbReference>
<dbReference type="InParanoid" id="I3MVI7"/>
<dbReference type="EMBL" id="AGTP01031106">
    <property type="status" value="NOT_ANNOTATED_CDS"/>
    <property type="molecule type" value="Genomic_DNA"/>
</dbReference>
<dbReference type="Pfam" id="PF00685">
    <property type="entry name" value="Sulfotransfer_1"/>
    <property type="match status" value="1"/>
</dbReference>
<proteinExistence type="inferred from homology"/>
<evidence type="ECO:0000313" key="8">
    <source>
        <dbReference type="Proteomes" id="UP000005215"/>
    </source>
</evidence>
<dbReference type="Ensembl" id="ENSSTOT00000020761.2">
    <property type="protein sequence ID" value="ENSSTOP00000016132.2"/>
    <property type="gene ID" value="ENSSTOG00000020854.2"/>
</dbReference>
<dbReference type="GeneTree" id="ENSGT00940000162765"/>
<keyword evidence="3" id="KW-0963">Cytoplasm</keyword>
<dbReference type="HOGENOM" id="CLU_027239_1_2_1"/>
<comment type="similarity">
    <text evidence="2 5">Belongs to the sulfotransferase 1 family.</text>
</comment>
<dbReference type="eggNOG" id="KOG1584">
    <property type="taxonomic scope" value="Eukaryota"/>
</dbReference>
<name>I3MVI7_ICTTR</name>
<accession>I3MVI7</accession>